<keyword evidence="2" id="KW-1185">Reference proteome</keyword>
<dbReference type="HOGENOM" id="CLU_195923_1_0_9"/>
<dbReference type="OrthoDB" id="2066562at2"/>
<name>I5AR23_EUBC6</name>
<dbReference type="EMBL" id="CM001487">
    <property type="protein sequence ID" value="EIM56246.1"/>
    <property type="molecule type" value="Genomic_DNA"/>
</dbReference>
<sequence>MWKIKQIFDGDFGCEELAPGEKPKVSVTLENENGKTKYVSVEDACLVDNGLNIGDVWPEEGSNT</sequence>
<protein>
    <submittedName>
        <fullName evidence="1">Uncharacterized protein</fullName>
    </submittedName>
</protein>
<dbReference type="Proteomes" id="UP000005753">
    <property type="component" value="Chromosome"/>
</dbReference>
<reference evidence="1 2" key="1">
    <citation type="submission" date="2010-08" db="EMBL/GenBank/DDBJ databases">
        <authorList>
            <consortium name="US DOE Joint Genome Institute (JGI-PGF)"/>
            <person name="Lucas S."/>
            <person name="Copeland A."/>
            <person name="Lapidus A."/>
            <person name="Cheng J.-F."/>
            <person name="Bruce D."/>
            <person name="Goodwin L."/>
            <person name="Pitluck S."/>
            <person name="Land M.L."/>
            <person name="Hauser L."/>
            <person name="Chang Y.-J."/>
            <person name="Anderson I.J."/>
            <person name="Johnson E."/>
            <person name="Mulhopadhyay B."/>
            <person name="Kyrpides N."/>
            <person name="Woyke T.J."/>
        </authorList>
    </citation>
    <scope>NUCLEOTIDE SEQUENCE [LARGE SCALE GENOMIC DNA]</scope>
    <source>
        <strain evidence="1 2">6</strain>
    </source>
</reference>
<dbReference type="eggNOG" id="ENOG50331YH">
    <property type="taxonomic scope" value="Bacteria"/>
</dbReference>
<dbReference type="STRING" id="633697.EubceDRAFT1_0388"/>
<organism evidence="1 2">
    <name type="scientific">Eubacterium cellulosolvens (strain ATCC 43171 / JCM 9499 / 6)</name>
    <name type="common">Cillobacterium cellulosolvens</name>
    <dbReference type="NCBI Taxonomy" id="633697"/>
    <lineage>
        <taxon>Bacteria</taxon>
        <taxon>Bacillati</taxon>
        <taxon>Bacillota</taxon>
        <taxon>Clostridia</taxon>
        <taxon>Eubacteriales</taxon>
        <taxon>Eubacteriaceae</taxon>
        <taxon>Eubacterium</taxon>
    </lineage>
</organism>
<gene>
    <name evidence="1" type="ORF">EubceDRAFT1_0388</name>
</gene>
<proteinExistence type="predicted"/>
<dbReference type="AlphaFoldDB" id="I5AR23"/>
<evidence type="ECO:0000313" key="1">
    <source>
        <dbReference type="EMBL" id="EIM56246.1"/>
    </source>
</evidence>
<reference evidence="1 2" key="2">
    <citation type="submission" date="2012-02" db="EMBL/GenBank/DDBJ databases">
        <title>Improved High-Quality Draft sequence of Eubacterium cellulosolvens 6.</title>
        <authorList>
            <consortium name="US DOE Joint Genome Institute"/>
            <person name="Lucas S."/>
            <person name="Han J."/>
            <person name="Lapidus A."/>
            <person name="Cheng J.-F."/>
            <person name="Goodwin L."/>
            <person name="Pitluck S."/>
            <person name="Peters L."/>
            <person name="Mikhailova N."/>
            <person name="Gu W."/>
            <person name="Detter J.C."/>
            <person name="Han C."/>
            <person name="Tapia R."/>
            <person name="Land M."/>
            <person name="Hauser L."/>
            <person name="Kyrpides N."/>
            <person name="Ivanova N."/>
            <person name="Pagani I."/>
            <person name="Johnson E."/>
            <person name="Mukhopadhyay B."/>
            <person name="Anderson I."/>
            <person name="Woyke T."/>
        </authorList>
    </citation>
    <scope>NUCLEOTIDE SEQUENCE [LARGE SCALE GENOMIC DNA]</scope>
    <source>
        <strain evidence="1 2">6</strain>
    </source>
</reference>
<accession>I5AR23</accession>
<evidence type="ECO:0000313" key="2">
    <source>
        <dbReference type="Proteomes" id="UP000005753"/>
    </source>
</evidence>